<gene>
    <name evidence="2" type="ORF">Tci_066273</name>
</gene>
<sequence>MTGFSSFFHDAPNNIRADDEDDLHHNIDNEEEYMKFLIAVLRDGDETSSAALENENVDEESDNDADIKLELKEALGSETSLQYKSIFSYVLT</sequence>
<evidence type="ECO:0000256" key="1">
    <source>
        <dbReference type="SAM" id="MobiDB-lite"/>
    </source>
</evidence>
<reference evidence="2" key="1">
    <citation type="journal article" date="2019" name="Sci. Rep.">
        <title>Draft genome of Tanacetum cinerariifolium, the natural source of mosquito coil.</title>
        <authorList>
            <person name="Yamashiro T."/>
            <person name="Shiraishi A."/>
            <person name="Satake H."/>
            <person name="Nakayama K."/>
        </authorList>
    </citation>
    <scope>NUCLEOTIDE SEQUENCE</scope>
</reference>
<protein>
    <submittedName>
        <fullName evidence="2">Putative homeodomain-like superfamily protein</fullName>
    </submittedName>
</protein>
<comment type="caution">
    <text evidence="2">The sequence shown here is derived from an EMBL/GenBank/DDBJ whole genome shotgun (WGS) entry which is preliminary data.</text>
</comment>
<organism evidence="2">
    <name type="scientific">Tanacetum cinerariifolium</name>
    <name type="common">Dalmatian daisy</name>
    <name type="synonym">Chrysanthemum cinerariifolium</name>
    <dbReference type="NCBI Taxonomy" id="118510"/>
    <lineage>
        <taxon>Eukaryota</taxon>
        <taxon>Viridiplantae</taxon>
        <taxon>Streptophyta</taxon>
        <taxon>Embryophyta</taxon>
        <taxon>Tracheophyta</taxon>
        <taxon>Spermatophyta</taxon>
        <taxon>Magnoliopsida</taxon>
        <taxon>eudicotyledons</taxon>
        <taxon>Gunneridae</taxon>
        <taxon>Pentapetalae</taxon>
        <taxon>asterids</taxon>
        <taxon>campanulids</taxon>
        <taxon>Asterales</taxon>
        <taxon>Asteraceae</taxon>
        <taxon>Asteroideae</taxon>
        <taxon>Anthemideae</taxon>
        <taxon>Anthemidinae</taxon>
        <taxon>Tanacetum</taxon>
    </lineage>
</organism>
<dbReference type="EMBL" id="BKCJ010011042">
    <property type="protein sequence ID" value="GEU94295.1"/>
    <property type="molecule type" value="Genomic_DNA"/>
</dbReference>
<name>A0A6L2PCF2_TANCI</name>
<dbReference type="GO" id="GO:0003677">
    <property type="term" value="F:DNA binding"/>
    <property type="evidence" value="ECO:0007669"/>
    <property type="project" value="UniProtKB-KW"/>
</dbReference>
<keyword evidence="2" id="KW-0371">Homeobox</keyword>
<keyword evidence="2" id="KW-0238">DNA-binding</keyword>
<accession>A0A6L2PCF2</accession>
<feature type="region of interest" description="Disordered" evidence="1">
    <location>
        <begin position="1"/>
        <end position="22"/>
    </location>
</feature>
<proteinExistence type="predicted"/>
<evidence type="ECO:0000313" key="2">
    <source>
        <dbReference type="EMBL" id="GEU94295.1"/>
    </source>
</evidence>
<dbReference type="AlphaFoldDB" id="A0A6L2PCF2"/>